<protein>
    <submittedName>
        <fullName evidence="2">Uncharacterized protein</fullName>
    </submittedName>
</protein>
<proteinExistence type="predicted"/>
<evidence type="ECO:0000313" key="3">
    <source>
        <dbReference type="Proteomes" id="UP000008177"/>
    </source>
</evidence>
<feature type="region of interest" description="Disordered" evidence="1">
    <location>
        <begin position="1"/>
        <end position="33"/>
    </location>
</feature>
<evidence type="ECO:0000256" key="1">
    <source>
        <dbReference type="SAM" id="MobiDB-lite"/>
    </source>
</evidence>
<evidence type="ECO:0000313" key="2">
    <source>
        <dbReference type="EMBL" id="CCD43888.1"/>
    </source>
</evidence>
<dbReference type="InParanoid" id="G2XTR8"/>
<name>G2XTR8_BOTF4</name>
<organism evidence="2 3">
    <name type="scientific">Botryotinia fuckeliana (strain T4)</name>
    <name type="common">Noble rot fungus</name>
    <name type="synonym">Botrytis cinerea</name>
    <dbReference type="NCBI Taxonomy" id="999810"/>
    <lineage>
        <taxon>Eukaryota</taxon>
        <taxon>Fungi</taxon>
        <taxon>Dikarya</taxon>
        <taxon>Ascomycota</taxon>
        <taxon>Pezizomycotina</taxon>
        <taxon>Leotiomycetes</taxon>
        <taxon>Helotiales</taxon>
        <taxon>Sclerotiniaceae</taxon>
        <taxon>Botrytis</taxon>
    </lineage>
</organism>
<dbReference type="EMBL" id="FQ790267">
    <property type="protein sequence ID" value="CCD43888.1"/>
    <property type="molecule type" value="Genomic_DNA"/>
</dbReference>
<sequence>MQKLQLPMSQSPHPHSQKHINHPTLDPIPPLLHPSLFTSQYPNHLWRSISILHRHHHSISFFQKRQHGEQPLDPRTSPARISQIPSYQPLQLSHPDTDPQTRHRPTQRH</sequence>
<dbReference type="HOGENOM" id="CLU_2183529_0_0_1"/>
<accession>G2XTR8</accession>
<dbReference type="AlphaFoldDB" id="G2XTR8"/>
<feature type="region of interest" description="Disordered" evidence="1">
    <location>
        <begin position="63"/>
        <end position="109"/>
    </location>
</feature>
<dbReference type="Proteomes" id="UP000008177">
    <property type="component" value="Unplaced contigs"/>
</dbReference>
<gene>
    <name evidence="2" type="ORF">BofuT4_P060980.1</name>
</gene>
<reference evidence="3" key="1">
    <citation type="journal article" date="2011" name="PLoS Genet.">
        <title>Genomic analysis of the necrotrophic fungal pathogens Sclerotinia sclerotiorum and Botrytis cinerea.</title>
        <authorList>
            <person name="Amselem J."/>
            <person name="Cuomo C.A."/>
            <person name="van Kan J.A."/>
            <person name="Viaud M."/>
            <person name="Benito E.P."/>
            <person name="Couloux A."/>
            <person name="Coutinho P.M."/>
            <person name="de Vries R.P."/>
            <person name="Dyer P.S."/>
            <person name="Fillinger S."/>
            <person name="Fournier E."/>
            <person name="Gout L."/>
            <person name="Hahn M."/>
            <person name="Kohn L."/>
            <person name="Lapalu N."/>
            <person name="Plummer K.M."/>
            <person name="Pradier J.M."/>
            <person name="Quevillon E."/>
            <person name="Sharon A."/>
            <person name="Simon A."/>
            <person name="ten Have A."/>
            <person name="Tudzynski B."/>
            <person name="Tudzynski P."/>
            <person name="Wincker P."/>
            <person name="Andrew M."/>
            <person name="Anthouard V."/>
            <person name="Beever R.E."/>
            <person name="Beffa R."/>
            <person name="Benoit I."/>
            <person name="Bouzid O."/>
            <person name="Brault B."/>
            <person name="Chen Z."/>
            <person name="Choquer M."/>
            <person name="Collemare J."/>
            <person name="Cotton P."/>
            <person name="Danchin E.G."/>
            <person name="Da Silva C."/>
            <person name="Gautier A."/>
            <person name="Giraud C."/>
            <person name="Giraud T."/>
            <person name="Gonzalez C."/>
            <person name="Grossetete S."/>
            <person name="Guldener U."/>
            <person name="Henrissat B."/>
            <person name="Howlett B.J."/>
            <person name="Kodira C."/>
            <person name="Kretschmer M."/>
            <person name="Lappartient A."/>
            <person name="Leroch M."/>
            <person name="Levis C."/>
            <person name="Mauceli E."/>
            <person name="Neuveglise C."/>
            <person name="Oeser B."/>
            <person name="Pearson M."/>
            <person name="Poulain J."/>
            <person name="Poussereau N."/>
            <person name="Quesneville H."/>
            <person name="Rascle C."/>
            <person name="Schumacher J."/>
            <person name="Segurens B."/>
            <person name="Sexton A."/>
            <person name="Silva E."/>
            <person name="Sirven C."/>
            <person name="Soanes D.M."/>
            <person name="Talbot N.J."/>
            <person name="Templeton M."/>
            <person name="Yandava C."/>
            <person name="Yarden O."/>
            <person name="Zeng Q."/>
            <person name="Rollins J.A."/>
            <person name="Lebrun M.H."/>
            <person name="Dickman M."/>
        </authorList>
    </citation>
    <scope>NUCLEOTIDE SEQUENCE [LARGE SCALE GENOMIC DNA]</scope>
    <source>
        <strain evidence="3">T4</strain>
    </source>
</reference>
<feature type="compositionally biased region" description="Polar residues" evidence="1">
    <location>
        <begin position="79"/>
        <end position="91"/>
    </location>
</feature>